<organism evidence="15 16">
    <name type="scientific">Coptis chinensis</name>
    <dbReference type="NCBI Taxonomy" id="261450"/>
    <lineage>
        <taxon>Eukaryota</taxon>
        <taxon>Viridiplantae</taxon>
        <taxon>Streptophyta</taxon>
        <taxon>Embryophyta</taxon>
        <taxon>Tracheophyta</taxon>
        <taxon>Spermatophyta</taxon>
        <taxon>Magnoliopsida</taxon>
        <taxon>Ranunculales</taxon>
        <taxon>Ranunculaceae</taxon>
        <taxon>Coptidoideae</taxon>
        <taxon>Coptis</taxon>
    </lineage>
</organism>
<accession>A0A835HP34</accession>
<reference evidence="15 16" key="1">
    <citation type="submission" date="2020-10" db="EMBL/GenBank/DDBJ databases">
        <title>The Coptis chinensis genome and diversification of protoberbering-type alkaloids.</title>
        <authorList>
            <person name="Wang B."/>
            <person name="Shu S."/>
            <person name="Song C."/>
            <person name="Liu Y."/>
        </authorList>
    </citation>
    <scope>NUCLEOTIDE SEQUENCE [LARGE SCALE GENOMIC DNA]</scope>
    <source>
        <strain evidence="15">HL-2020</strain>
        <tissue evidence="15">Leaf</tissue>
    </source>
</reference>
<dbReference type="OrthoDB" id="261831at2759"/>
<dbReference type="Gene3D" id="1.20.5.110">
    <property type="match status" value="1"/>
</dbReference>
<keyword evidence="9" id="KW-0175">Coiled coil</keyword>
<keyword evidence="5" id="KW-0256">Endoplasmic reticulum</keyword>
<keyword evidence="4 13" id="KW-0812">Transmembrane</keyword>
<evidence type="ECO:0000256" key="9">
    <source>
        <dbReference type="ARBA" id="ARBA00023054"/>
    </source>
</evidence>
<evidence type="ECO:0000256" key="4">
    <source>
        <dbReference type="ARBA" id="ARBA00022692"/>
    </source>
</evidence>
<dbReference type="Proteomes" id="UP000631114">
    <property type="component" value="Unassembled WGS sequence"/>
</dbReference>
<keyword evidence="10 13" id="KW-0472">Membrane</keyword>
<dbReference type="GO" id="GO:0000139">
    <property type="term" value="C:Golgi membrane"/>
    <property type="evidence" value="ECO:0007669"/>
    <property type="project" value="UniProtKB-SubCell"/>
</dbReference>
<dbReference type="GO" id="GO:0005789">
    <property type="term" value="C:endoplasmic reticulum membrane"/>
    <property type="evidence" value="ECO:0007669"/>
    <property type="project" value="UniProtKB-SubCell"/>
</dbReference>
<dbReference type="PROSITE" id="PS50192">
    <property type="entry name" value="T_SNARE"/>
    <property type="match status" value="1"/>
</dbReference>
<keyword evidence="7 13" id="KW-1133">Transmembrane helix</keyword>
<gene>
    <name evidence="15" type="ORF">IFM89_006424</name>
</gene>
<keyword evidence="3" id="KW-0813">Transport</keyword>
<evidence type="ECO:0000259" key="14">
    <source>
        <dbReference type="PROSITE" id="PS50192"/>
    </source>
</evidence>
<comment type="caution">
    <text evidence="15">The sequence shown here is derived from an EMBL/GenBank/DDBJ whole genome shotgun (WGS) entry which is preliminary data.</text>
</comment>
<keyword evidence="8" id="KW-0333">Golgi apparatus</keyword>
<comment type="subcellular location">
    <subcellularLocation>
        <location evidence="1">Endoplasmic reticulum membrane</location>
        <topology evidence="1">Single-pass type IV membrane protein</topology>
    </subcellularLocation>
    <subcellularLocation>
        <location evidence="2">Golgi apparatus membrane</location>
        <topology evidence="2">Single-pass type IV membrane protein</topology>
    </subcellularLocation>
</comment>
<evidence type="ECO:0000256" key="7">
    <source>
        <dbReference type="ARBA" id="ARBA00022989"/>
    </source>
</evidence>
<evidence type="ECO:0000256" key="10">
    <source>
        <dbReference type="ARBA" id="ARBA00023136"/>
    </source>
</evidence>
<evidence type="ECO:0000256" key="2">
    <source>
        <dbReference type="ARBA" id="ARBA00004409"/>
    </source>
</evidence>
<dbReference type="InterPro" id="IPR000727">
    <property type="entry name" value="T_SNARE_dom"/>
</dbReference>
<protein>
    <recommendedName>
        <fullName evidence="14">t-SNARE coiled-coil homology domain-containing protein</fullName>
    </recommendedName>
</protein>
<proteinExistence type="inferred from homology"/>
<keyword evidence="16" id="KW-1185">Reference proteome</keyword>
<keyword evidence="6" id="KW-0653">Protein transport</keyword>
<comment type="function">
    <text evidence="12">Required for vesicular transport from the ER to the Golgi complex. Functions as a SNARE associated with ER-derived vesicles.</text>
</comment>
<dbReference type="SUPFAM" id="SSF58038">
    <property type="entry name" value="SNARE fusion complex"/>
    <property type="match status" value="1"/>
</dbReference>
<comment type="similarity">
    <text evidence="11">Belongs to the BET1 family.</text>
</comment>
<evidence type="ECO:0000256" key="13">
    <source>
        <dbReference type="SAM" id="Phobius"/>
    </source>
</evidence>
<dbReference type="AlphaFoldDB" id="A0A835HP34"/>
<evidence type="ECO:0000256" key="6">
    <source>
        <dbReference type="ARBA" id="ARBA00022927"/>
    </source>
</evidence>
<dbReference type="CDD" id="cd15841">
    <property type="entry name" value="SNARE_Qc"/>
    <property type="match status" value="1"/>
</dbReference>
<evidence type="ECO:0000313" key="16">
    <source>
        <dbReference type="Proteomes" id="UP000631114"/>
    </source>
</evidence>
<evidence type="ECO:0000256" key="12">
    <source>
        <dbReference type="ARBA" id="ARBA00060029"/>
    </source>
</evidence>
<feature type="transmembrane region" description="Helical" evidence="13">
    <location>
        <begin position="116"/>
        <end position="135"/>
    </location>
</feature>
<feature type="domain" description="T-SNARE coiled-coil homology" evidence="14">
    <location>
        <begin position="53"/>
        <end position="115"/>
    </location>
</feature>
<evidence type="ECO:0000256" key="1">
    <source>
        <dbReference type="ARBA" id="ARBA00004163"/>
    </source>
</evidence>
<evidence type="ECO:0000256" key="11">
    <source>
        <dbReference type="ARBA" id="ARBA00037962"/>
    </source>
</evidence>
<dbReference type="EMBL" id="JADFTS010000005">
    <property type="protein sequence ID" value="KAF9604415.1"/>
    <property type="molecule type" value="Genomic_DNA"/>
</dbReference>
<name>A0A835HP34_9MAGN</name>
<evidence type="ECO:0000313" key="15">
    <source>
        <dbReference type="EMBL" id="KAF9604415.1"/>
    </source>
</evidence>
<evidence type="ECO:0000256" key="8">
    <source>
        <dbReference type="ARBA" id="ARBA00023034"/>
    </source>
</evidence>
<dbReference type="SMART" id="SM00397">
    <property type="entry name" value="t_SNARE"/>
    <property type="match status" value="1"/>
</dbReference>
<dbReference type="FunFam" id="1.20.5.110:FF:000056">
    <property type="entry name" value="Bet1-like protein At4g14600"/>
    <property type="match status" value="1"/>
</dbReference>
<sequence>MTKYAPSFPSSFPVPKNSFYLKWRIRTKAEAAVDIAEKDWLLEQFRIIQMRIDPIHCDLDEEITGLHRQIGLLKNVAQEIESEAKFQNDLITQLQMTLIKAQAGVKNNMRRLNRSIIQQGQTMYCMLFCLLYFAFSWSTCWPNGLGDENLQAS</sequence>
<dbReference type="GO" id="GO:0015031">
    <property type="term" value="P:protein transport"/>
    <property type="evidence" value="ECO:0007669"/>
    <property type="project" value="UniProtKB-KW"/>
</dbReference>
<evidence type="ECO:0000256" key="3">
    <source>
        <dbReference type="ARBA" id="ARBA00022448"/>
    </source>
</evidence>
<dbReference type="PANTHER" id="PTHR12791">
    <property type="entry name" value="GOLGI SNARE BET1-RELATED"/>
    <property type="match status" value="1"/>
</dbReference>
<evidence type="ECO:0000256" key="5">
    <source>
        <dbReference type="ARBA" id="ARBA00022824"/>
    </source>
</evidence>